<dbReference type="Proteomes" id="UP000014028">
    <property type="component" value="Unassembled WGS sequence"/>
</dbReference>
<dbReference type="EMBL" id="AHFK01000050">
    <property type="protein sequence ID" value="EOQ10140.1"/>
    <property type="molecule type" value="Genomic_DNA"/>
</dbReference>
<name>A0A9W5R5U4_BACCE</name>
<reference evidence="1 2" key="1">
    <citation type="submission" date="2012-12" db="EMBL/GenBank/DDBJ databases">
        <title>The Genome Sequence of Bacillus cereus VD184.</title>
        <authorList>
            <consortium name="The Broad Institute Genome Sequencing Platform"/>
            <consortium name="The Broad Institute Genome Sequencing Center for Infectious Disease"/>
            <person name="Feldgarden M."/>
            <person name="Van der Auwera G.A."/>
            <person name="Mahillon J."/>
            <person name="Duprez V."/>
            <person name="Timmery S."/>
            <person name="Mattelet C."/>
            <person name="Dierick K."/>
            <person name="Sun M."/>
            <person name="Yu Z."/>
            <person name="Zhu L."/>
            <person name="Hu X."/>
            <person name="Shank E.B."/>
            <person name="Swiecicka I."/>
            <person name="Hansen B.M."/>
            <person name="Andrup L."/>
            <person name="Walker B."/>
            <person name="Young S.K."/>
            <person name="Zeng Q."/>
            <person name="Gargeya S."/>
            <person name="Fitzgerald M."/>
            <person name="Haas B."/>
            <person name="Abouelleil A."/>
            <person name="Alvarado L."/>
            <person name="Arachchi H.M."/>
            <person name="Berlin A.M."/>
            <person name="Chapman S.B."/>
            <person name="Dewar J."/>
            <person name="Goldberg J."/>
            <person name="Griggs A."/>
            <person name="Gujja S."/>
            <person name="Hansen M."/>
            <person name="Howarth C."/>
            <person name="Imamovic A."/>
            <person name="Larimer J."/>
            <person name="McCowan C."/>
            <person name="Murphy C."/>
            <person name="Neiman D."/>
            <person name="Pearson M."/>
            <person name="Priest M."/>
            <person name="Roberts A."/>
            <person name="Saif S."/>
            <person name="Shea T."/>
            <person name="Sisk P."/>
            <person name="Sykes S."/>
            <person name="Wortman J."/>
            <person name="Nusbaum C."/>
            <person name="Birren B."/>
        </authorList>
    </citation>
    <scope>NUCLEOTIDE SEQUENCE [LARGE SCALE GENOMIC DNA]</scope>
    <source>
        <strain evidence="1 2">VD184</strain>
    </source>
</reference>
<dbReference type="AlphaFoldDB" id="A0A9W5R5U4"/>
<protein>
    <submittedName>
        <fullName evidence="1">Uncharacterized protein</fullName>
    </submittedName>
</protein>
<gene>
    <name evidence="1" type="ORF">IKC_05766</name>
</gene>
<organism evidence="1 2">
    <name type="scientific">Bacillus cereus VD184</name>
    <dbReference type="NCBI Taxonomy" id="1053242"/>
    <lineage>
        <taxon>Bacteria</taxon>
        <taxon>Bacillati</taxon>
        <taxon>Bacillota</taxon>
        <taxon>Bacilli</taxon>
        <taxon>Bacillales</taxon>
        <taxon>Bacillaceae</taxon>
        <taxon>Bacillus</taxon>
        <taxon>Bacillus cereus group</taxon>
    </lineage>
</organism>
<comment type="caution">
    <text evidence="1">The sequence shown here is derived from an EMBL/GenBank/DDBJ whole genome shotgun (WGS) entry which is preliminary data.</text>
</comment>
<sequence length="81" mass="9074">MKIEKATRYERLEHPAGEAQVDFGDMTVVKDGAYKDIKALLLSFPYSNVAFVYLLPSENTECFLEGLKQLFHQGGGVPTHL</sequence>
<accession>A0A9W5R5U4</accession>
<evidence type="ECO:0000313" key="1">
    <source>
        <dbReference type="EMBL" id="EOQ10140.1"/>
    </source>
</evidence>
<evidence type="ECO:0000313" key="2">
    <source>
        <dbReference type="Proteomes" id="UP000014028"/>
    </source>
</evidence>
<proteinExistence type="predicted"/>
<dbReference type="RefSeq" id="WP_016122963.1">
    <property type="nucleotide sequence ID" value="NZ_KB976831.1"/>
</dbReference>